<proteinExistence type="predicted"/>
<organism evidence="3 4">
    <name type="scientific">Naumannella halotolerans</name>
    <dbReference type="NCBI Taxonomy" id="993414"/>
    <lineage>
        <taxon>Bacteria</taxon>
        <taxon>Bacillati</taxon>
        <taxon>Actinomycetota</taxon>
        <taxon>Actinomycetes</taxon>
        <taxon>Propionibacteriales</taxon>
        <taxon>Propionibacteriaceae</taxon>
        <taxon>Naumannella</taxon>
    </lineage>
</organism>
<feature type="transmembrane region" description="Helical" evidence="2">
    <location>
        <begin position="6"/>
        <end position="30"/>
    </location>
</feature>
<accession>A0A4R7J8T9</accession>
<evidence type="ECO:0000256" key="2">
    <source>
        <dbReference type="SAM" id="Phobius"/>
    </source>
</evidence>
<dbReference type="OrthoDB" id="5244297at2"/>
<name>A0A4R7J8T9_9ACTN</name>
<dbReference type="InterPro" id="IPR051790">
    <property type="entry name" value="Cytochrome_c-biogenesis_DsbD"/>
</dbReference>
<dbReference type="PANTHER" id="PTHR31272">
    <property type="entry name" value="CYTOCHROME C-TYPE BIOGENESIS PROTEIN HI_1454-RELATED"/>
    <property type="match status" value="1"/>
</dbReference>
<feature type="region of interest" description="Disordered" evidence="1">
    <location>
        <begin position="281"/>
        <end position="305"/>
    </location>
</feature>
<keyword evidence="2" id="KW-0472">Membrane</keyword>
<protein>
    <submittedName>
        <fullName evidence="3">Cytochrome c biogenesis protein CcdA</fullName>
    </submittedName>
</protein>
<dbReference type="Proteomes" id="UP000295371">
    <property type="component" value="Unassembled WGS sequence"/>
</dbReference>
<evidence type="ECO:0000256" key="1">
    <source>
        <dbReference type="SAM" id="MobiDB-lite"/>
    </source>
</evidence>
<comment type="caution">
    <text evidence="3">The sequence shown here is derived from an EMBL/GenBank/DDBJ whole genome shotgun (WGS) entry which is preliminary data.</text>
</comment>
<evidence type="ECO:0000313" key="3">
    <source>
        <dbReference type="EMBL" id="TDT32967.1"/>
    </source>
</evidence>
<evidence type="ECO:0000313" key="4">
    <source>
        <dbReference type="Proteomes" id="UP000295371"/>
    </source>
</evidence>
<gene>
    <name evidence="3" type="ORF">CLV29_0558</name>
</gene>
<dbReference type="RefSeq" id="WP_133753543.1">
    <property type="nucleotide sequence ID" value="NZ_CP171129.1"/>
</dbReference>
<keyword evidence="2" id="KW-1133">Transmembrane helix</keyword>
<feature type="transmembrane region" description="Helical" evidence="2">
    <location>
        <begin position="123"/>
        <end position="149"/>
    </location>
</feature>
<feature type="transmembrane region" description="Helical" evidence="2">
    <location>
        <begin position="80"/>
        <end position="102"/>
    </location>
</feature>
<feature type="transmembrane region" description="Helical" evidence="2">
    <location>
        <begin position="51"/>
        <end position="74"/>
    </location>
</feature>
<feature type="transmembrane region" description="Helical" evidence="2">
    <location>
        <begin position="169"/>
        <end position="190"/>
    </location>
</feature>
<dbReference type="AlphaFoldDB" id="A0A4R7J8T9"/>
<feature type="transmembrane region" description="Helical" evidence="2">
    <location>
        <begin position="252"/>
        <end position="272"/>
    </location>
</feature>
<sequence>MDGLLALAFAAGMIAPINPCGFALLPAWIAQAVGDAATSPAPVRLLRALRAGLALTLGFAGALALAGVVVSAGARSLIQAAPVLGLTVGVVLVLVGTAMLAGRSISLRVPGIPVRVTERLPGTVRMVVFGVGYAAASLSCTFGVLLAVIAQAQATASFAGMLLVFADYAAGSAAILLLVAVAAAAAGSALSRRIAALARFGPKVTAAVVVLTGGYLAWYWYPAATGDAPAAGRAGGITAVATSVSDWVQGHVGVVAGLSIAAVLGVLLIAAIRKRPQTSLAATQDCCNPEPSPSVDDQPDPPGPS</sequence>
<feature type="transmembrane region" description="Helical" evidence="2">
    <location>
        <begin position="202"/>
        <end position="221"/>
    </location>
</feature>
<keyword evidence="4" id="KW-1185">Reference proteome</keyword>
<reference evidence="3 4" key="1">
    <citation type="submission" date="2019-03" db="EMBL/GenBank/DDBJ databases">
        <title>Genomic Encyclopedia of Archaeal and Bacterial Type Strains, Phase II (KMG-II): from individual species to whole genera.</title>
        <authorList>
            <person name="Goeker M."/>
        </authorList>
    </citation>
    <scope>NUCLEOTIDE SEQUENCE [LARGE SCALE GENOMIC DNA]</scope>
    <source>
        <strain evidence="3 4">DSM 24323</strain>
    </source>
</reference>
<keyword evidence="2" id="KW-0812">Transmembrane</keyword>
<dbReference type="EMBL" id="SOAW01000001">
    <property type="protein sequence ID" value="TDT32967.1"/>
    <property type="molecule type" value="Genomic_DNA"/>
</dbReference>
<dbReference type="PANTHER" id="PTHR31272:SF4">
    <property type="entry name" value="CYTOCHROME C-TYPE BIOGENESIS PROTEIN HI_1454-RELATED"/>
    <property type="match status" value="1"/>
</dbReference>